<dbReference type="OMA" id="CEKIFRQ"/>
<feature type="domain" description="GRAM" evidence="3">
    <location>
        <begin position="165"/>
        <end position="243"/>
    </location>
</feature>
<protein>
    <recommendedName>
        <fullName evidence="3">GRAM domain-containing protein</fullName>
    </recommendedName>
</protein>
<comment type="similarity">
    <text evidence="1">Belongs to the GEM family.</text>
</comment>
<evidence type="ECO:0000256" key="1">
    <source>
        <dbReference type="ARBA" id="ARBA00009414"/>
    </source>
</evidence>
<dbReference type="EMBL" id="EF085969">
    <property type="protein sequence ID" value="ABK25265.1"/>
    <property type="molecule type" value="mRNA"/>
</dbReference>
<name>A9NXA4_PICSI</name>
<dbReference type="PANTHER" id="PTHR31969">
    <property type="entry name" value="GEM-LIKE PROTEIN 2"/>
    <property type="match status" value="1"/>
</dbReference>
<evidence type="ECO:0000256" key="2">
    <source>
        <dbReference type="SAM" id="MobiDB-lite"/>
    </source>
</evidence>
<dbReference type="InterPro" id="IPR037848">
    <property type="entry name" value="GEM-like"/>
</dbReference>
<dbReference type="AlphaFoldDB" id="A9NXA4"/>
<reference evidence="4" key="1">
    <citation type="journal article" date="2008" name="BMC Genomics">
        <title>A conifer genomics resource of 200,000 spruce (Picea spp.) ESTs and 6,464 high-quality, sequence-finished full-length cDNAs for Sitka spruce (Picea sitchensis).</title>
        <authorList>
            <person name="Ralph S.G."/>
            <person name="Chun H.J."/>
            <person name="Kolosova N."/>
            <person name="Cooper D."/>
            <person name="Oddy C."/>
            <person name="Ritland C.E."/>
            <person name="Kirkpatrick R."/>
            <person name="Moore R."/>
            <person name="Barber S."/>
            <person name="Holt R.A."/>
            <person name="Jones S.J."/>
            <person name="Marra M.A."/>
            <person name="Douglas C.J."/>
            <person name="Ritland K."/>
            <person name="Bohlmann J."/>
        </authorList>
    </citation>
    <scope>NUCLEOTIDE SEQUENCE</scope>
    <source>
        <tissue evidence="4">Green portion of the leader tissue</tissue>
    </source>
</reference>
<dbReference type="InterPro" id="IPR004182">
    <property type="entry name" value="GRAM"/>
</dbReference>
<dbReference type="Pfam" id="PF02893">
    <property type="entry name" value="GRAM"/>
    <property type="match status" value="1"/>
</dbReference>
<feature type="compositionally biased region" description="Polar residues" evidence="2">
    <location>
        <begin position="1"/>
        <end position="17"/>
    </location>
</feature>
<feature type="region of interest" description="Disordered" evidence="2">
    <location>
        <begin position="1"/>
        <end position="24"/>
    </location>
</feature>
<dbReference type="SMART" id="SM00568">
    <property type="entry name" value="GRAM"/>
    <property type="match status" value="1"/>
</dbReference>
<proteinExistence type="evidence at transcript level"/>
<dbReference type="InterPro" id="IPR011993">
    <property type="entry name" value="PH-like_dom_sf"/>
</dbReference>
<organism evidence="4">
    <name type="scientific">Picea sitchensis</name>
    <name type="common">Sitka spruce</name>
    <name type="synonym">Pinus sitchensis</name>
    <dbReference type="NCBI Taxonomy" id="3332"/>
    <lineage>
        <taxon>Eukaryota</taxon>
        <taxon>Viridiplantae</taxon>
        <taxon>Streptophyta</taxon>
        <taxon>Embryophyta</taxon>
        <taxon>Tracheophyta</taxon>
        <taxon>Spermatophyta</taxon>
        <taxon>Pinopsida</taxon>
        <taxon>Pinidae</taxon>
        <taxon>Conifers I</taxon>
        <taxon>Pinales</taxon>
        <taxon>Pinaceae</taxon>
        <taxon>Picea</taxon>
    </lineage>
</organism>
<sequence>MNKNQGSWSYGQPPTQSEGGGTMGTWVMGIPADPSSHPVNQQAATWVAGKAMPSNTTTTTQHYAQHSGPPPAVTGTITYHQNMPSPSNPYVATTPATGSTGKRPMDMIADVFNKCSKKLEENTRKVEGFAGNVWQHLKIGPSFTDTAMGRIAQGTKLLTEGGYENVFRRTFETIPGEKLQKAHACYLSTSAGPVIGTLYLSTVKLAFCSDSPLAYYPHPGQTEWSYYKVTVLLSQLKAVNPSANRMNPAEKYIQIITTDDHEFWFMGFVTYDKALKNLQEASRHQSTQIPIT</sequence>
<evidence type="ECO:0000259" key="3">
    <source>
        <dbReference type="SMART" id="SM00568"/>
    </source>
</evidence>
<dbReference type="CDD" id="cd13222">
    <property type="entry name" value="PH-GRAM_GEM"/>
    <property type="match status" value="1"/>
</dbReference>
<accession>A9NXA4</accession>
<dbReference type="Gene3D" id="2.30.29.30">
    <property type="entry name" value="Pleckstrin-homology domain (PH domain)/Phosphotyrosine-binding domain (PTB)"/>
    <property type="match status" value="1"/>
</dbReference>
<evidence type="ECO:0000313" key="4">
    <source>
        <dbReference type="EMBL" id="ABK25265.1"/>
    </source>
</evidence>